<dbReference type="GeneTree" id="ENSGT00500000044989"/>
<dbReference type="PROSITE" id="PS50176">
    <property type="entry name" value="ARM_REPEAT"/>
    <property type="match status" value="1"/>
</dbReference>
<dbReference type="Proteomes" id="UP000008672">
    <property type="component" value="Unassembled WGS sequence"/>
</dbReference>
<dbReference type="STRING" id="7897.ENSLACP00000019949"/>
<dbReference type="EMBL" id="AFYH01006426">
    <property type="status" value="NOT_ANNOTATED_CDS"/>
    <property type="molecule type" value="Genomic_DNA"/>
</dbReference>
<dbReference type="OMA" id="VWQHDVI"/>
<dbReference type="SMART" id="SM00185">
    <property type="entry name" value="ARM"/>
    <property type="match status" value="3"/>
</dbReference>
<dbReference type="OrthoDB" id="409644at2759"/>
<dbReference type="PANTHER" id="PTHR15599">
    <property type="entry name" value="RTDR1"/>
    <property type="match status" value="1"/>
</dbReference>
<dbReference type="InParanoid" id="H3BDH8"/>
<dbReference type="EMBL" id="AFYH01006422">
    <property type="status" value="NOT_ANNOTATED_CDS"/>
    <property type="molecule type" value="Genomic_DNA"/>
</dbReference>
<dbReference type="Pfam" id="PF25757">
    <property type="entry name" value="TPR_DNAAF5"/>
    <property type="match status" value="1"/>
</dbReference>
<dbReference type="EMBL" id="AFYH01006425">
    <property type="status" value="NOT_ANNOTATED_CDS"/>
    <property type="molecule type" value="Genomic_DNA"/>
</dbReference>
<dbReference type="EMBL" id="AFYH01006430">
    <property type="status" value="NOT_ANNOTATED_CDS"/>
    <property type="molecule type" value="Genomic_DNA"/>
</dbReference>
<dbReference type="Ensembl" id="ENSLACT00000020087.2">
    <property type="protein sequence ID" value="ENSLACP00000019949.2"/>
    <property type="gene ID" value="ENSLACG00000017537.2"/>
</dbReference>
<dbReference type="EMBL" id="AFYH01006423">
    <property type="status" value="NOT_ANNOTATED_CDS"/>
    <property type="molecule type" value="Genomic_DNA"/>
</dbReference>
<dbReference type="InterPro" id="IPR011989">
    <property type="entry name" value="ARM-like"/>
</dbReference>
<reference evidence="4" key="3">
    <citation type="submission" date="2025-09" db="UniProtKB">
        <authorList>
            <consortium name="Ensembl"/>
        </authorList>
    </citation>
    <scope>IDENTIFICATION</scope>
</reference>
<protein>
    <submittedName>
        <fullName evidence="4">Radial spoke head 14 homolog</fullName>
    </submittedName>
</protein>
<feature type="repeat" description="ARM" evidence="2">
    <location>
        <begin position="230"/>
        <end position="272"/>
    </location>
</feature>
<gene>
    <name evidence="4" type="primary">RSPH14</name>
</gene>
<dbReference type="RefSeq" id="XP_014344956.1">
    <property type="nucleotide sequence ID" value="XM_014489470.2"/>
</dbReference>
<dbReference type="GeneID" id="102353755"/>
<reference evidence="4" key="2">
    <citation type="submission" date="2025-08" db="UniProtKB">
        <authorList>
            <consortium name="Ensembl"/>
        </authorList>
    </citation>
    <scope>IDENTIFICATION</scope>
</reference>
<proteinExistence type="predicted"/>
<evidence type="ECO:0000313" key="4">
    <source>
        <dbReference type="Ensembl" id="ENSLACP00000019949.2"/>
    </source>
</evidence>
<name>H3BDH8_LATCH</name>
<dbReference type="InterPro" id="IPR016024">
    <property type="entry name" value="ARM-type_fold"/>
</dbReference>
<dbReference type="CTD" id="27156"/>
<dbReference type="InterPro" id="IPR042856">
    <property type="entry name" value="RSP14"/>
</dbReference>
<dbReference type="EMBL" id="AFYH01006429">
    <property type="status" value="NOT_ANNOTATED_CDS"/>
    <property type="molecule type" value="Genomic_DNA"/>
</dbReference>
<dbReference type="EMBL" id="AFYH01006428">
    <property type="status" value="NOT_ANNOTATED_CDS"/>
    <property type="molecule type" value="Genomic_DNA"/>
</dbReference>
<accession>H3BDH8</accession>
<dbReference type="eggNOG" id="KOG0167">
    <property type="taxonomic scope" value="Eukaryota"/>
</dbReference>
<dbReference type="EMBL" id="AFYH01006427">
    <property type="status" value="NOT_ANNOTATED_CDS"/>
    <property type="molecule type" value="Genomic_DNA"/>
</dbReference>
<dbReference type="InterPro" id="IPR057978">
    <property type="entry name" value="TPR_DAAF5"/>
</dbReference>
<dbReference type="PROSITE" id="PS50077">
    <property type="entry name" value="HEAT_REPEAT"/>
    <property type="match status" value="1"/>
</dbReference>
<dbReference type="AlphaFoldDB" id="H3BDH8"/>
<dbReference type="EMBL" id="AFYH01006424">
    <property type="status" value="NOT_ANNOTATED_CDS"/>
    <property type="molecule type" value="Genomic_DNA"/>
</dbReference>
<dbReference type="EMBL" id="AFYH01006431">
    <property type="status" value="NOT_ANNOTATED_CDS"/>
    <property type="molecule type" value="Genomic_DNA"/>
</dbReference>
<feature type="repeat" description="HEAT" evidence="1">
    <location>
        <begin position="231"/>
        <end position="254"/>
    </location>
</feature>
<dbReference type="PANTHER" id="PTHR15599:SF1">
    <property type="entry name" value="RADIAL SPOKE HEAD 14 HOMOLOG"/>
    <property type="match status" value="1"/>
</dbReference>
<feature type="domain" description="Dynein axonemal assembly factor 5 TPR repeats" evidence="3">
    <location>
        <begin position="146"/>
        <end position="331"/>
    </location>
</feature>
<sequence>MAQKNRISAQLPPLIDPTKTPIAFGHRALPKLNEELQSPELLSRQRALMALCDLAHDPEIAYQAVFQGCLENLKALLKDEDSTVRQKTTEVLYIIATHSIGRHGFLIKDVIVPLSMLLDEPVNICRWNMHKGLVMLSQIPAGALGIVEAELVPRLVRKLEVEVDEIQELILDTLYSCLRVNTDQALEANAVSVLKSKLTHESVAIRSRAAQAFMGISVPLQGKDKVYAEGVIPLLVELLNDSNIKVRAKAAGALMTATITTQGKYAALNANAIGPLLNLVNDATSSEVRLNVIKAITTLSEAPEGRKELLASVHLLQERQSDENEAVRKAADTAVQVITWKP</sequence>
<evidence type="ECO:0000313" key="5">
    <source>
        <dbReference type="Proteomes" id="UP000008672"/>
    </source>
</evidence>
<dbReference type="InterPro" id="IPR021133">
    <property type="entry name" value="HEAT_type_2"/>
</dbReference>
<reference evidence="5" key="1">
    <citation type="submission" date="2011-08" db="EMBL/GenBank/DDBJ databases">
        <title>The draft genome of Latimeria chalumnae.</title>
        <authorList>
            <person name="Di Palma F."/>
            <person name="Alfoldi J."/>
            <person name="Johnson J."/>
            <person name="Berlin A."/>
            <person name="Gnerre S."/>
            <person name="Jaffe D."/>
            <person name="MacCallum I."/>
            <person name="Young S."/>
            <person name="Walker B.J."/>
            <person name="Lander E."/>
            <person name="Lindblad-Toh K."/>
        </authorList>
    </citation>
    <scope>NUCLEOTIDE SEQUENCE [LARGE SCALE GENOMIC DNA]</scope>
    <source>
        <strain evidence="5">Wild caught</strain>
    </source>
</reference>
<dbReference type="SUPFAM" id="SSF48371">
    <property type="entry name" value="ARM repeat"/>
    <property type="match status" value="1"/>
</dbReference>
<dbReference type="InterPro" id="IPR000225">
    <property type="entry name" value="Armadillo"/>
</dbReference>
<keyword evidence="5" id="KW-1185">Reference proteome</keyword>
<organism evidence="4 5">
    <name type="scientific">Latimeria chalumnae</name>
    <name type="common">Coelacanth</name>
    <dbReference type="NCBI Taxonomy" id="7897"/>
    <lineage>
        <taxon>Eukaryota</taxon>
        <taxon>Metazoa</taxon>
        <taxon>Chordata</taxon>
        <taxon>Craniata</taxon>
        <taxon>Vertebrata</taxon>
        <taxon>Euteleostomi</taxon>
        <taxon>Coelacanthiformes</taxon>
        <taxon>Coelacanthidae</taxon>
        <taxon>Latimeria</taxon>
    </lineage>
</organism>
<evidence type="ECO:0000256" key="2">
    <source>
        <dbReference type="PROSITE-ProRule" id="PRU00259"/>
    </source>
</evidence>
<dbReference type="HOGENOM" id="CLU_057538_0_0_1"/>
<evidence type="ECO:0000259" key="3">
    <source>
        <dbReference type="Pfam" id="PF25757"/>
    </source>
</evidence>
<evidence type="ECO:0000256" key="1">
    <source>
        <dbReference type="PROSITE-ProRule" id="PRU00103"/>
    </source>
</evidence>
<dbReference type="FunCoup" id="H3BDH8">
    <property type="interactions" value="32"/>
</dbReference>
<dbReference type="Gene3D" id="1.25.10.10">
    <property type="entry name" value="Leucine-rich Repeat Variant"/>
    <property type="match status" value="2"/>
</dbReference>